<gene>
    <name evidence="2" type="ORF">ATY89_00545</name>
    <name evidence="3" type="ORF">ATZ20_03590</name>
</gene>
<dbReference type="InterPro" id="IPR036318">
    <property type="entry name" value="FAD-bd_PCMH-like_sf"/>
</dbReference>
<evidence type="ECO:0000313" key="5">
    <source>
        <dbReference type="Proteomes" id="UP000065473"/>
    </source>
</evidence>
<dbReference type="OrthoDB" id="34302at2157"/>
<dbReference type="OMA" id="PIYAYYI"/>
<dbReference type="InterPro" id="IPR016169">
    <property type="entry name" value="FAD-bd_PCMH_sub2"/>
</dbReference>
<dbReference type="RefSeq" id="WP_011278038.1">
    <property type="nucleotide sequence ID" value="NZ_BHWZ01000002.1"/>
</dbReference>
<feature type="domain" description="FAD linked oxidase N-terminal" evidence="1">
    <location>
        <begin position="4"/>
        <end position="120"/>
    </location>
</feature>
<dbReference type="SUPFAM" id="SSF56176">
    <property type="entry name" value="FAD-binding/transporter-associated domain-like"/>
    <property type="match status" value="1"/>
</dbReference>
<dbReference type="Gene3D" id="3.30.465.10">
    <property type="match status" value="1"/>
</dbReference>
<dbReference type="EMBL" id="CP013694">
    <property type="protein sequence ID" value="ALU28601.1"/>
    <property type="molecule type" value="Genomic_DNA"/>
</dbReference>
<evidence type="ECO:0000313" key="2">
    <source>
        <dbReference type="EMBL" id="ALU28601.1"/>
    </source>
</evidence>
<protein>
    <submittedName>
        <fullName evidence="2">FAD-binding protein</fullName>
    </submittedName>
</protein>
<name>A0A0U3GIY7_9CREN</name>
<dbReference type="GeneID" id="14551693"/>
<evidence type="ECO:0000313" key="4">
    <source>
        <dbReference type="Proteomes" id="UP000060043"/>
    </source>
</evidence>
<dbReference type="PaxDb" id="1435377-SUSAZ_05660"/>
<dbReference type="Proteomes" id="UP000060043">
    <property type="component" value="Chromosome"/>
</dbReference>
<dbReference type="Proteomes" id="UP000065473">
    <property type="component" value="Chromosome"/>
</dbReference>
<dbReference type="STRING" id="1435377.SUSAZ_05660"/>
<accession>A0A0U3GIY7</accession>
<evidence type="ECO:0000313" key="3">
    <source>
        <dbReference type="EMBL" id="ALU31315.1"/>
    </source>
</evidence>
<dbReference type="AlphaFoldDB" id="A0A0U3GIY7"/>
<dbReference type="InterPro" id="IPR006094">
    <property type="entry name" value="Oxid_FAD_bind_N"/>
</dbReference>
<organism evidence="2 5">
    <name type="scientific">Sulfolobus acidocaldarius</name>
    <dbReference type="NCBI Taxonomy" id="2285"/>
    <lineage>
        <taxon>Archaea</taxon>
        <taxon>Thermoproteota</taxon>
        <taxon>Thermoprotei</taxon>
        <taxon>Sulfolobales</taxon>
        <taxon>Sulfolobaceae</taxon>
        <taxon>Sulfolobus</taxon>
    </lineage>
</organism>
<dbReference type="GO" id="GO:0050660">
    <property type="term" value="F:flavin adenine dinucleotide binding"/>
    <property type="evidence" value="ECO:0007669"/>
    <property type="project" value="InterPro"/>
</dbReference>
<sequence>MDIHSEEELFRIIRSAYLDNKKIQVLGYGRHGRISKVDEYVYTKNMNWYEIKDGKVQALAGADVTKIRKEASENGLLLPTLYDGTIGGLLAINPISPLTTSYGRPSDFTLWTRFLTPYGGMKWKVFVGSMGLLGAISRAELKLFEKPRRILTYDKNDATEEEIMKVSSLRPLVLLVEYDGRFNVHASFSEEVLLQGFSVDEGVPMVEVDRERDEIIVEGDDTFESFKKIIELSNPSYAYWIYNSKAFVIFDADVEKLSQFKYYSRDRPKEIYLKLKKLLDVKNIFN</sequence>
<dbReference type="EMBL" id="CP013695">
    <property type="protein sequence ID" value="ALU31315.1"/>
    <property type="molecule type" value="Genomic_DNA"/>
</dbReference>
<proteinExistence type="predicted"/>
<reference evidence="4 5" key="1">
    <citation type="submission" date="2015-12" db="EMBL/GenBank/DDBJ databases">
        <title>A stable core within a dynamic pangenome in Sulfolobus acidocaldarius.</title>
        <authorList>
            <person name="Anderson R."/>
            <person name="Kouris A."/>
            <person name="Seward C."/>
            <person name="Campbell K."/>
            <person name="Whitaker R."/>
        </authorList>
    </citation>
    <scope>NUCLEOTIDE SEQUENCE [LARGE SCALE GENOMIC DNA]</scope>
    <source>
        <strain evidence="2 5">GG12-C01-09</strain>
        <strain evidence="3 4">NG05B_CO5_07</strain>
    </source>
</reference>
<dbReference type="Pfam" id="PF01565">
    <property type="entry name" value="FAD_binding_4"/>
    <property type="match status" value="1"/>
</dbReference>
<evidence type="ECO:0000259" key="1">
    <source>
        <dbReference type="Pfam" id="PF01565"/>
    </source>
</evidence>